<dbReference type="InterPro" id="IPR035919">
    <property type="entry name" value="EAL_sf"/>
</dbReference>
<evidence type="ECO:0000256" key="1">
    <source>
        <dbReference type="SAM" id="Phobius"/>
    </source>
</evidence>
<feature type="domain" description="EAL" evidence="2">
    <location>
        <begin position="489"/>
        <end position="741"/>
    </location>
</feature>
<feature type="transmembrane region" description="Helical" evidence="1">
    <location>
        <begin position="229"/>
        <end position="246"/>
    </location>
</feature>
<feature type="transmembrane region" description="Helical" evidence="1">
    <location>
        <begin position="28"/>
        <end position="49"/>
    </location>
</feature>
<feature type="transmembrane region" description="Helical" evidence="1">
    <location>
        <begin position="95"/>
        <end position="116"/>
    </location>
</feature>
<feature type="transmembrane region" description="Helical" evidence="1">
    <location>
        <begin position="128"/>
        <end position="148"/>
    </location>
</feature>
<name>A0A0V8GCA7_9BACL</name>
<evidence type="ECO:0000313" key="4">
    <source>
        <dbReference type="EMBL" id="KSU47933.1"/>
    </source>
</evidence>
<dbReference type="Pfam" id="PF00563">
    <property type="entry name" value="EAL"/>
    <property type="match status" value="1"/>
</dbReference>
<dbReference type="Pfam" id="PF00990">
    <property type="entry name" value="GGDEF"/>
    <property type="match status" value="1"/>
</dbReference>
<protein>
    <recommendedName>
        <fullName evidence="6">Diguanylate cyclase</fullName>
    </recommendedName>
</protein>
<dbReference type="GO" id="GO:0071111">
    <property type="term" value="F:cyclic-guanylate-specific phosphodiesterase activity"/>
    <property type="evidence" value="ECO:0007669"/>
    <property type="project" value="InterPro"/>
</dbReference>
<feature type="transmembrane region" description="Helical" evidence="1">
    <location>
        <begin position="163"/>
        <end position="185"/>
    </location>
</feature>
<dbReference type="PROSITE" id="PS50887">
    <property type="entry name" value="GGDEF"/>
    <property type="match status" value="1"/>
</dbReference>
<keyword evidence="1" id="KW-1133">Transmembrane helix</keyword>
<feature type="domain" description="GGDEF" evidence="3">
    <location>
        <begin position="349"/>
        <end position="480"/>
    </location>
</feature>
<dbReference type="SMART" id="SM00052">
    <property type="entry name" value="EAL"/>
    <property type="match status" value="1"/>
</dbReference>
<sequence>MWRYFSFIVFPVFLVFYGWIRFGPAEEWAHLIGINVFHMMAGLIAAYWMIRARIEQRNPHLRFLSFLFAGLLLHVLGNGLWLFLQLTDGRVDAPIASTILWCSSYFSYVLALITKMRSIGLNFTNKNYIFNLVVFMTTAFVMSDYYLLQPYFEILNPSLERTISTFGFLIANVLLLFFSAILYYHVRYNQGKPHHRFLVVGFLFQVCGDVMLTVFTFNNSPFLEHLVDVFWVIALLSIGWSGHLEGRQYPQQERLFRSQRTVTERDFILPYVSIGLLTGFVLSTYDWYLNILSSGWLLLFFLVLGRQIFTLRSNNRLINEVSFIAYHDSLTQLANRQHFIERLTNDLPRSFAAVSLDLHRLTIVNDTMGHATGDRVLVETANRLRLLRHDDLEIYRIGGDEFALILPYATNDSLTALEQALLHQFERPFRIRGYSIQVTIHAGSCLVEDTSLHQDILPCLDTALLQAKQQGPMHCVRYDERLHQWFIRKIQLEMDMPAAIENDQFQLVYQPKVDLMTNRPIGMEALVRWHHPVFGLISPVEFISIAEESGHIIALGRWILKTACRRTFDWHEQGYPLIVAVNISVPQFKDQHFLNMIEETLSETNLSPAYLELEITESVLQDVTDSSKMLHSLRDQGIHCAIDDFGTGFSSLSILHQLPVHALKIDKSFVDDCPETTGGAALLPHIIAMGQTIGLTMIAEGVENEAQHLYLKSVGCHIGQGYYYARPLSEEAFSLYLKEQLPSTESNLPSAQ</sequence>
<evidence type="ECO:0000313" key="5">
    <source>
        <dbReference type="Proteomes" id="UP000053797"/>
    </source>
</evidence>
<feature type="transmembrane region" description="Helical" evidence="1">
    <location>
        <begin position="5"/>
        <end position="22"/>
    </location>
</feature>
<dbReference type="InterPro" id="IPR050706">
    <property type="entry name" value="Cyclic-di-GMP_PDE-like"/>
</dbReference>
<dbReference type="Proteomes" id="UP000053797">
    <property type="component" value="Unassembled WGS sequence"/>
</dbReference>
<dbReference type="InterPro" id="IPR029787">
    <property type="entry name" value="Nucleotide_cyclase"/>
</dbReference>
<proteinExistence type="predicted"/>
<keyword evidence="1" id="KW-0472">Membrane</keyword>
<dbReference type="AlphaFoldDB" id="A0A0V8GCA7"/>
<evidence type="ECO:0008006" key="6">
    <source>
        <dbReference type="Google" id="ProtNLM"/>
    </source>
</evidence>
<dbReference type="InterPro" id="IPR001633">
    <property type="entry name" value="EAL_dom"/>
</dbReference>
<feature type="transmembrane region" description="Helical" evidence="1">
    <location>
        <begin position="197"/>
        <end position="217"/>
    </location>
</feature>
<organism evidence="4 5">
    <name type="scientific">Exiguobacterium indicum</name>
    <dbReference type="NCBI Taxonomy" id="296995"/>
    <lineage>
        <taxon>Bacteria</taxon>
        <taxon>Bacillati</taxon>
        <taxon>Bacillota</taxon>
        <taxon>Bacilli</taxon>
        <taxon>Bacillales</taxon>
        <taxon>Bacillales Family XII. Incertae Sedis</taxon>
        <taxon>Exiguobacterium</taxon>
    </lineage>
</organism>
<dbReference type="CDD" id="cd01949">
    <property type="entry name" value="GGDEF"/>
    <property type="match status" value="1"/>
</dbReference>
<dbReference type="CDD" id="cd01948">
    <property type="entry name" value="EAL"/>
    <property type="match status" value="1"/>
</dbReference>
<dbReference type="PROSITE" id="PS50883">
    <property type="entry name" value="EAL"/>
    <property type="match status" value="1"/>
</dbReference>
<dbReference type="NCBIfam" id="TIGR00254">
    <property type="entry name" value="GGDEF"/>
    <property type="match status" value="1"/>
</dbReference>
<gene>
    <name evidence="4" type="ORF">AS033_14855</name>
</gene>
<dbReference type="RefSeq" id="WP_058265932.1">
    <property type="nucleotide sequence ID" value="NZ_FMYN01000006.1"/>
</dbReference>
<dbReference type="SUPFAM" id="SSF141868">
    <property type="entry name" value="EAL domain-like"/>
    <property type="match status" value="1"/>
</dbReference>
<keyword evidence="1" id="KW-0812">Transmembrane</keyword>
<dbReference type="EMBL" id="LNQL01000006">
    <property type="protein sequence ID" value="KSU47933.1"/>
    <property type="molecule type" value="Genomic_DNA"/>
</dbReference>
<dbReference type="OrthoDB" id="9759607at2"/>
<dbReference type="SUPFAM" id="SSF55073">
    <property type="entry name" value="Nucleotide cyclase"/>
    <property type="match status" value="1"/>
</dbReference>
<dbReference type="SMART" id="SM00267">
    <property type="entry name" value="GGDEF"/>
    <property type="match status" value="1"/>
</dbReference>
<evidence type="ECO:0000259" key="3">
    <source>
        <dbReference type="PROSITE" id="PS50887"/>
    </source>
</evidence>
<feature type="transmembrane region" description="Helical" evidence="1">
    <location>
        <begin position="61"/>
        <end position="83"/>
    </location>
</feature>
<dbReference type="Gene3D" id="3.30.70.270">
    <property type="match status" value="1"/>
</dbReference>
<reference evidence="4 5" key="1">
    <citation type="journal article" date="2015" name="Int. J. Syst. Evol. Microbiol.">
        <title>Exiguobacterium enclense sp. nov., isolated from sediment.</title>
        <authorList>
            <person name="Dastager S.G."/>
            <person name="Mawlankar R."/>
            <person name="Sonalkar V.V."/>
            <person name="Thorat M.N."/>
            <person name="Mual P."/>
            <person name="Verma A."/>
            <person name="Krishnamurthi S."/>
            <person name="Tang S.K."/>
            <person name="Li W.J."/>
        </authorList>
    </citation>
    <scope>NUCLEOTIDE SEQUENCE [LARGE SCALE GENOMIC DNA]</scope>
    <source>
        <strain evidence="4 5">NIO-1109</strain>
    </source>
</reference>
<dbReference type="InterPro" id="IPR000160">
    <property type="entry name" value="GGDEF_dom"/>
</dbReference>
<dbReference type="PANTHER" id="PTHR33121:SF70">
    <property type="entry name" value="SIGNALING PROTEIN YKOW"/>
    <property type="match status" value="1"/>
</dbReference>
<accession>A0A0V8GCA7</accession>
<feature type="transmembrane region" description="Helical" evidence="1">
    <location>
        <begin position="267"/>
        <end position="285"/>
    </location>
</feature>
<comment type="caution">
    <text evidence="4">The sequence shown here is derived from an EMBL/GenBank/DDBJ whole genome shotgun (WGS) entry which is preliminary data.</text>
</comment>
<dbReference type="PANTHER" id="PTHR33121">
    <property type="entry name" value="CYCLIC DI-GMP PHOSPHODIESTERASE PDEF"/>
    <property type="match status" value="1"/>
</dbReference>
<dbReference type="Gene3D" id="3.20.20.450">
    <property type="entry name" value="EAL domain"/>
    <property type="match status" value="1"/>
</dbReference>
<evidence type="ECO:0000259" key="2">
    <source>
        <dbReference type="PROSITE" id="PS50883"/>
    </source>
</evidence>
<dbReference type="InterPro" id="IPR043128">
    <property type="entry name" value="Rev_trsase/Diguanyl_cyclase"/>
</dbReference>